<dbReference type="InterPro" id="IPR000792">
    <property type="entry name" value="Tscrpt_reg_LuxR_C"/>
</dbReference>
<dbReference type="Gene3D" id="3.30.450.80">
    <property type="entry name" value="Transcription factor LuxR-like, autoinducer-binding domain"/>
    <property type="match status" value="1"/>
</dbReference>
<dbReference type="EMBL" id="LR536450">
    <property type="protein sequence ID" value="VFU07038.1"/>
    <property type="molecule type" value="Genomic_DNA"/>
</dbReference>
<protein>
    <submittedName>
        <fullName evidence="5">LuxR family transcriptional regulator</fullName>
    </submittedName>
</protein>
<dbReference type="CDD" id="cd06170">
    <property type="entry name" value="LuxR_C_like"/>
    <property type="match status" value="1"/>
</dbReference>
<dbReference type="PRINTS" id="PR00038">
    <property type="entry name" value="HTHLUXR"/>
</dbReference>
<dbReference type="SUPFAM" id="SSF46894">
    <property type="entry name" value="C-terminal effector domain of the bipartite response regulators"/>
    <property type="match status" value="1"/>
</dbReference>
<dbReference type="Proteomes" id="UP000294360">
    <property type="component" value="Chromosome"/>
</dbReference>
<dbReference type="PROSITE" id="PS50043">
    <property type="entry name" value="HTH_LUXR_2"/>
    <property type="match status" value="1"/>
</dbReference>
<dbReference type="SMART" id="SM00421">
    <property type="entry name" value="HTH_LUXR"/>
    <property type="match status" value="1"/>
</dbReference>
<dbReference type="InterPro" id="IPR005143">
    <property type="entry name" value="TF_LuxR_autoind-bd_dom"/>
</dbReference>
<evidence type="ECO:0000256" key="3">
    <source>
        <dbReference type="ARBA" id="ARBA00023163"/>
    </source>
</evidence>
<evidence type="ECO:0000256" key="1">
    <source>
        <dbReference type="ARBA" id="ARBA00023015"/>
    </source>
</evidence>
<dbReference type="Gene3D" id="1.10.10.10">
    <property type="entry name" value="Winged helix-like DNA-binding domain superfamily/Winged helix DNA-binding domain"/>
    <property type="match status" value="1"/>
</dbReference>
<accession>A0A4U8YVT2</accession>
<name>A0A4U8YVT2_METTU</name>
<dbReference type="PANTHER" id="PTHR44688">
    <property type="entry name" value="DNA-BINDING TRANSCRIPTIONAL ACTIVATOR DEVR_DOSR"/>
    <property type="match status" value="1"/>
</dbReference>
<feature type="domain" description="HTH luxR-type" evidence="4">
    <location>
        <begin position="176"/>
        <end position="241"/>
    </location>
</feature>
<dbReference type="Pfam" id="PF00196">
    <property type="entry name" value="GerE"/>
    <property type="match status" value="1"/>
</dbReference>
<dbReference type="PANTHER" id="PTHR44688:SF16">
    <property type="entry name" value="DNA-BINDING TRANSCRIPTIONAL ACTIVATOR DEVR_DOSR"/>
    <property type="match status" value="1"/>
</dbReference>
<dbReference type="OrthoDB" id="9803630at2"/>
<dbReference type="InterPro" id="IPR036388">
    <property type="entry name" value="WH-like_DNA-bd_sf"/>
</dbReference>
<dbReference type="Pfam" id="PF03472">
    <property type="entry name" value="Autoind_bind"/>
    <property type="match status" value="1"/>
</dbReference>
<dbReference type="InterPro" id="IPR036693">
    <property type="entry name" value="TF_LuxR_autoind-bd_dom_sf"/>
</dbReference>
<keyword evidence="3" id="KW-0804">Transcription</keyword>
<dbReference type="GO" id="GO:0003677">
    <property type="term" value="F:DNA binding"/>
    <property type="evidence" value="ECO:0007669"/>
    <property type="project" value="UniProtKB-KW"/>
</dbReference>
<evidence type="ECO:0000259" key="4">
    <source>
        <dbReference type="PROSITE" id="PS50043"/>
    </source>
</evidence>
<dbReference type="GO" id="GO:0006355">
    <property type="term" value="P:regulation of DNA-templated transcription"/>
    <property type="evidence" value="ECO:0007669"/>
    <property type="project" value="InterPro"/>
</dbReference>
<gene>
    <name evidence="5" type="ORF">MTUNDRAET4_0145</name>
</gene>
<sequence>MQGLDDVDIRTLLQLETDLTDQSLDAFLEFIRQHYNLSGIEYYCCSFRGRSKASPFIARSQGRDFIEKAFDHYKELVDPLFSGGARSVLPIDWARLPRIETNVHHLFDDSGQRGAECQGLTIPVRGPVNGLWALFSVASDENEQAWSARRHDLMKDLVHVAYYVHRRAYDLHAKDAPIDLDAITKREIEALEWSADGKSPAEIAILMRISLETVKAHLDAARFKLQALNRVHAVTKAIRAGLIR</sequence>
<keyword evidence="2" id="KW-0238">DNA-binding</keyword>
<dbReference type="AlphaFoldDB" id="A0A4U8YVT2"/>
<organism evidence="5 6">
    <name type="scientific">Methylocella tundrae</name>
    <dbReference type="NCBI Taxonomy" id="227605"/>
    <lineage>
        <taxon>Bacteria</taxon>
        <taxon>Pseudomonadati</taxon>
        <taxon>Pseudomonadota</taxon>
        <taxon>Alphaproteobacteria</taxon>
        <taxon>Hyphomicrobiales</taxon>
        <taxon>Beijerinckiaceae</taxon>
        <taxon>Methylocella</taxon>
    </lineage>
</organism>
<dbReference type="KEGG" id="mtun:MTUNDRAET4_0145"/>
<evidence type="ECO:0000313" key="6">
    <source>
        <dbReference type="Proteomes" id="UP000294360"/>
    </source>
</evidence>
<evidence type="ECO:0000256" key="2">
    <source>
        <dbReference type="ARBA" id="ARBA00023125"/>
    </source>
</evidence>
<dbReference type="InterPro" id="IPR016032">
    <property type="entry name" value="Sig_transdc_resp-reg_C-effctor"/>
</dbReference>
<dbReference type="SUPFAM" id="SSF75516">
    <property type="entry name" value="Pheromone-binding domain of LuxR-like quorum-sensing transcription factors"/>
    <property type="match status" value="1"/>
</dbReference>
<dbReference type="RefSeq" id="WP_134486039.1">
    <property type="nucleotide sequence ID" value="NZ_CP139089.1"/>
</dbReference>
<reference evidence="5 6" key="1">
    <citation type="submission" date="2019-03" db="EMBL/GenBank/DDBJ databases">
        <authorList>
            <person name="Kox A.R. M."/>
        </authorList>
    </citation>
    <scope>NUCLEOTIDE SEQUENCE [LARGE SCALE GENOMIC DNA]</scope>
    <source>
        <strain evidence="5">MTUNDRAET4 annotated genome</strain>
    </source>
</reference>
<keyword evidence="1" id="KW-0805">Transcription regulation</keyword>
<proteinExistence type="predicted"/>
<evidence type="ECO:0000313" key="5">
    <source>
        <dbReference type="EMBL" id="VFU07038.1"/>
    </source>
</evidence>